<evidence type="ECO:0000313" key="9">
    <source>
        <dbReference type="EMBL" id="KAG2217242.1"/>
    </source>
</evidence>
<keyword evidence="10" id="KW-1185">Reference proteome</keyword>
<organism evidence="9 10">
    <name type="scientific">Circinella minor</name>
    <dbReference type="NCBI Taxonomy" id="1195481"/>
    <lineage>
        <taxon>Eukaryota</taxon>
        <taxon>Fungi</taxon>
        <taxon>Fungi incertae sedis</taxon>
        <taxon>Mucoromycota</taxon>
        <taxon>Mucoromycotina</taxon>
        <taxon>Mucoromycetes</taxon>
        <taxon>Mucorales</taxon>
        <taxon>Lichtheimiaceae</taxon>
        <taxon>Circinella</taxon>
    </lineage>
</organism>
<gene>
    <name evidence="9" type="ORF">INT45_012190</name>
</gene>
<comment type="caution">
    <text evidence="9">The sequence shown here is derived from an EMBL/GenBank/DDBJ whole genome shotgun (WGS) entry which is preliminary data.</text>
</comment>
<evidence type="ECO:0000256" key="2">
    <source>
        <dbReference type="ARBA" id="ARBA00008070"/>
    </source>
</evidence>
<dbReference type="GO" id="GO:0006887">
    <property type="term" value="P:exocytosis"/>
    <property type="evidence" value="ECO:0007669"/>
    <property type="project" value="UniProtKB-KW"/>
</dbReference>
<dbReference type="InterPro" id="IPR001680">
    <property type="entry name" value="WD40_rpt"/>
</dbReference>
<feature type="repeat" description="WD" evidence="5">
    <location>
        <begin position="251"/>
        <end position="285"/>
    </location>
</feature>
<dbReference type="GO" id="GO:0045159">
    <property type="term" value="F:myosin II binding"/>
    <property type="evidence" value="ECO:0007669"/>
    <property type="project" value="TreeGrafter"/>
</dbReference>
<sequence>MTIFDKLSGFAHKAKENALSRAILSKDKRLDKSMSESLDAASIGLSKMSSFGIPGRVSAVAYDPVSSLLAVGGGVEPDTYIRVFGKGISTSITLSSASRIKYLKFQTGSPTLVAVDTKNIVTTYDLKTKRARGVVATPSIVTSLEHCVGTDWLFIGFADGNVDMFDMEAGAFGEEYGIPNLCLDSYEDQQQKSQQNQQPPHNVVVSIQMHPTDLDLVLVGYDSAVFLWSIRDQNIKKCFKLPQRSKEEIRLTCLAWSPCGTRFMAGYDNGYMHLWDMRNDNRSLMSRRVFHAGSPTEDNLCEPIYQMAWYVDDKASKSFLVVAGGSDLPDIRGLHVMEYDLDTNDPRDARKQTILSTPIDVADFILLSSEPYFLGMHNPLGLLVVGVDGGIRAYGLDHGHPPLILPPALQFLDPPVEQAYYISQLPHSVFQQLIAPPTQHQHQHQHQPQQRDLYLPLAGGVAGNGHIYRIPSNDLLITAHGQSTLRFWDASYTSLRPLSNRTIYCSDDISTQVEKQQQAVTTSKIRQVVLDNHTGGVIVNMNDNTILVYIPDSLEEKQPSGHYSTTQEKFIANCEDTLDEISQLLEDMNNNDEEPPTDNTGQQPDTTLSTSSLPEQHEQQQATNTQQSDSDKNSTKENLGKEGSISKDETNPFISPEQQEVENSAVEQEESNPSDPSIQQGQQVEEEPPVQQKEKNPGVKVELLDKRNETSGFTLTMKITIEEGTITKMVSGEKSLFGFSTSNASTYVIDRLLGQIVFSINTKGDNYAATPTGGGDANSISTESSGGKETSDKSSPSIISEDTHITQLGLYSSYSPSNLKSFQTVPQLFIGLSNGHTYQHDITTPSSQPILIPSTSSTTPIIDIHMIDINGNYPPKTETIPTDAPTETSSLSMDQHQQSTEQLARKSSDSGRQQSKDDAASVKSESSNKGGGAVGLLRKTTRKFSKSANRNRSNSQSAPPPPLPQQQDMPPMPTEDTDEITNSPTSATTGSKRITAGRWEYNEQPNPHFLIIVSNKSITTFLSGYNTRLFQIDLQSTQGCTEQDIIIASKIMTADGGGTCLTVVLQNGNIIFYTLPHLTPLAKISIPADIVASRRLEEMSFSGDGRIVMWSGAYELEQDLVLLQSKIPHGEAVMLHNPSIRLPPHPVQASVAQKSKKSWLDTVQGAFQKGPLTVAEFDTIMGKKPKIDPETRKSQIAKAQAASSSGGGGGSNRSSTGNKVQEESSGVGGVFKELGVKMNERGERLNELETKFEDMNQASGDFLKAVRDYNERQANKKWWEF</sequence>
<feature type="region of interest" description="Disordered" evidence="7">
    <location>
        <begin position="767"/>
        <end position="799"/>
    </location>
</feature>
<keyword evidence="6" id="KW-0175">Coiled coil</keyword>
<feature type="compositionally biased region" description="Polar residues" evidence="7">
    <location>
        <begin position="980"/>
        <end position="992"/>
    </location>
</feature>
<dbReference type="InterPro" id="IPR013905">
    <property type="entry name" value="Lgl_C_dom"/>
</dbReference>
<dbReference type="InterPro" id="IPR042855">
    <property type="entry name" value="V_SNARE_CC"/>
</dbReference>
<feature type="region of interest" description="Disordered" evidence="7">
    <location>
        <begin position="588"/>
        <end position="704"/>
    </location>
</feature>
<dbReference type="SUPFAM" id="SSF50978">
    <property type="entry name" value="WD40 repeat-like"/>
    <property type="match status" value="1"/>
</dbReference>
<dbReference type="Pfam" id="PF08596">
    <property type="entry name" value="Lgl_C"/>
    <property type="match status" value="1"/>
</dbReference>
<dbReference type="Proteomes" id="UP000646827">
    <property type="component" value="Unassembled WGS sequence"/>
</dbReference>
<evidence type="ECO:0000256" key="6">
    <source>
        <dbReference type="PROSITE-ProRule" id="PRU00290"/>
    </source>
</evidence>
<evidence type="ECO:0000256" key="1">
    <source>
        <dbReference type="ARBA" id="ARBA00004496"/>
    </source>
</evidence>
<reference evidence="9 10" key="1">
    <citation type="submission" date="2020-12" db="EMBL/GenBank/DDBJ databases">
        <title>Metabolic potential, ecology and presence of endohyphal bacteria is reflected in genomic diversity of Mucoromycotina.</title>
        <authorList>
            <person name="Muszewska A."/>
            <person name="Okrasinska A."/>
            <person name="Steczkiewicz K."/>
            <person name="Drgas O."/>
            <person name="Orlowska M."/>
            <person name="Perlinska-Lenart U."/>
            <person name="Aleksandrzak-Piekarczyk T."/>
            <person name="Szatraj K."/>
            <person name="Zielenkiewicz U."/>
            <person name="Pilsyk S."/>
            <person name="Malc E."/>
            <person name="Mieczkowski P."/>
            <person name="Kruszewska J.S."/>
            <person name="Biernat P."/>
            <person name="Pawlowska J."/>
        </authorList>
    </citation>
    <scope>NUCLEOTIDE SEQUENCE [LARGE SCALE GENOMIC DNA]</scope>
    <source>
        <strain evidence="9 10">CBS 142.35</strain>
    </source>
</reference>
<comment type="subcellular location">
    <subcellularLocation>
        <location evidence="1">Cytoplasm</location>
    </subcellularLocation>
</comment>
<keyword evidence="3" id="KW-0268">Exocytosis</keyword>
<evidence type="ECO:0000256" key="3">
    <source>
        <dbReference type="ARBA" id="ARBA00022483"/>
    </source>
</evidence>
<feature type="compositionally biased region" description="Polar residues" evidence="7">
    <location>
        <begin position="652"/>
        <end position="666"/>
    </location>
</feature>
<dbReference type="PANTHER" id="PTHR10241">
    <property type="entry name" value="LETHAL 2 GIANT LARVAE PROTEIN"/>
    <property type="match status" value="1"/>
</dbReference>
<evidence type="ECO:0000256" key="5">
    <source>
        <dbReference type="PROSITE-ProRule" id="PRU00221"/>
    </source>
</evidence>
<keyword evidence="5" id="KW-0853">WD repeat</keyword>
<evidence type="ECO:0000313" key="10">
    <source>
        <dbReference type="Proteomes" id="UP000646827"/>
    </source>
</evidence>
<feature type="region of interest" description="Disordered" evidence="7">
    <location>
        <begin position="869"/>
        <end position="992"/>
    </location>
</feature>
<dbReference type="GO" id="GO:0006893">
    <property type="term" value="P:Golgi to plasma membrane transport"/>
    <property type="evidence" value="ECO:0007669"/>
    <property type="project" value="TreeGrafter"/>
</dbReference>
<protein>
    <recommendedName>
        <fullName evidence="8">V-SNARE coiled-coil homology domain-containing protein</fullName>
    </recommendedName>
</protein>
<feature type="compositionally biased region" description="Polar residues" evidence="7">
    <location>
        <begin position="778"/>
        <end position="799"/>
    </location>
</feature>
<dbReference type="SMART" id="SM00320">
    <property type="entry name" value="WD40"/>
    <property type="match status" value="3"/>
</dbReference>
<feature type="domain" description="V-SNARE coiled-coil homology" evidence="8">
    <location>
        <begin position="1216"/>
        <end position="1280"/>
    </location>
</feature>
<proteinExistence type="inferred from homology"/>
<name>A0A8H7RW05_9FUNG</name>
<feature type="compositionally biased region" description="Basic and acidic residues" evidence="7">
    <location>
        <begin position="692"/>
        <end position="704"/>
    </location>
</feature>
<keyword evidence="4" id="KW-0963">Cytoplasm</keyword>
<evidence type="ECO:0000256" key="7">
    <source>
        <dbReference type="SAM" id="MobiDB-lite"/>
    </source>
</evidence>
<comment type="similarity">
    <text evidence="2">Belongs to the WD repeat L(2)GL family.</text>
</comment>
<feature type="compositionally biased region" description="Basic and acidic residues" evidence="7">
    <location>
        <begin position="629"/>
        <end position="650"/>
    </location>
</feature>
<dbReference type="GO" id="GO:0019905">
    <property type="term" value="F:syntaxin binding"/>
    <property type="evidence" value="ECO:0007669"/>
    <property type="project" value="TreeGrafter"/>
</dbReference>
<dbReference type="Gene3D" id="1.20.5.110">
    <property type="match status" value="1"/>
</dbReference>
<dbReference type="PROSITE" id="PS50892">
    <property type="entry name" value="V_SNARE"/>
    <property type="match status" value="1"/>
</dbReference>
<dbReference type="CDD" id="cd15873">
    <property type="entry name" value="R-SNARE_STXBP5_6"/>
    <property type="match status" value="1"/>
</dbReference>
<dbReference type="PANTHER" id="PTHR10241:SF25">
    <property type="entry name" value="TOMOSYN, ISOFORM C"/>
    <property type="match status" value="1"/>
</dbReference>
<feature type="compositionally biased region" description="Polar residues" evidence="7">
    <location>
        <begin position="885"/>
        <end position="902"/>
    </location>
</feature>
<dbReference type="InterPro" id="IPR036322">
    <property type="entry name" value="WD40_repeat_dom_sf"/>
</dbReference>
<feature type="compositionally biased region" description="Low complexity" evidence="7">
    <location>
        <begin position="947"/>
        <end position="957"/>
    </location>
</feature>
<dbReference type="Gene3D" id="2.130.10.10">
    <property type="entry name" value="YVTN repeat-like/Quinoprotein amine dehydrogenase"/>
    <property type="match status" value="2"/>
</dbReference>
<feature type="region of interest" description="Disordered" evidence="7">
    <location>
        <begin position="1184"/>
        <end position="1232"/>
    </location>
</feature>
<dbReference type="InterPro" id="IPR015943">
    <property type="entry name" value="WD40/YVTN_repeat-like_dom_sf"/>
</dbReference>
<accession>A0A8H7RW05</accession>
<feature type="compositionally biased region" description="Basic and acidic residues" evidence="7">
    <location>
        <begin position="903"/>
        <end position="920"/>
    </location>
</feature>
<dbReference type="GO" id="GO:0005737">
    <property type="term" value="C:cytoplasm"/>
    <property type="evidence" value="ECO:0007669"/>
    <property type="project" value="UniProtKB-SubCell"/>
</dbReference>
<dbReference type="GO" id="GO:0005096">
    <property type="term" value="F:GTPase activator activity"/>
    <property type="evidence" value="ECO:0007669"/>
    <property type="project" value="TreeGrafter"/>
</dbReference>
<evidence type="ECO:0000259" key="8">
    <source>
        <dbReference type="PROSITE" id="PS50892"/>
    </source>
</evidence>
<dbReference type="Pfam" id="PF00400">
    <property type="entry name" value="WD40"/>
    <property type="match status" value="1"/>
</dbReference>
<dbReference type="OrthoDB" id="19944at2759"/>
<evidence type="ECO:0000256" key="4">
    <source>
        <dbReference type="ARBA" id="ARBA00022490"/>
    </source>
</evidence>
<dbReference type="PROSITE" id="PS50082">
    <property type="entry name" value="WD_REPEATS_2"/>
    <property type="match status" value="1"/>
</dbReference>
<feature type="compositionally biased region" description="Polar residues" evidence="7">
    <location>
        <begin position="597"/>
        <end position="614"/>
    </location>
</feature>
<dbReference type="GO" id="GO:0005886">
    <property type="term" value="C:plasma membrane"/>
    <property type="evidence" value="ECO:0007669"/>
    <property type="project" value="TreeGrafter"/>
</dbReference>
<dbReference type="EMBL" id="JAEPRB010000314">
    <property type="protein sequence ID" value="KAG2217242.1"/>
    <property type="molecule type" value="Genomic_DNA"/>
</dbReference>